<evidence type="ECO:0000256" key="2">
    <source>
        <dbReference type="SAM" id="Coils"/>
    </source>
</evidence>
<dbReference type="InParanoid" id="A0A4W3IM27"/>
<dbReference type="Pfam" id="PF25974">
    <property type="entry name" value="URGCP_9th"/>
    <property type="match status" value="1"/>
</dbReference>
<protein>
    <submittedName>
        <fullName evidence="4">Interferon-induced very large GTPase 1-like</fullName>
    </submittedName>
</protein>
<name>A0A4W3IM27_CALMI</name>
<dbReference type="GeneTree" id="ENSGT00940000154390"/>
<gene>
    <name evidence="4" type="primary">LOC121849479</name>
</gene>
<reference evidence="5" key="1">
    <citation type="journal article" date="2006" name="Science">
        <title>Ancient noncoding elements conserved in the human genome.</title>
        <authorList>
            <person name="Venkatesh B."/>
            <person name="Kirkness E.F."/>
            <person name="Loh Y.H."/>
            <person name="Halpern A.L."/>
            <person name="Lee A.P."/>
            <person name="Johnson J."/>
            <person name="Dandona N."/>
            <person name="Viswanathan L.D."/>
            <person name="Tay A."/>
            <person name="Venter J.C."/>
            <person name="Strausberg R.L."/>
            <person name="Brenner S."/>
        </authorList>
    </citation>
    <scope>NUCLEOTIDE SEQUENCE [LARGE SCALE GENOMIC DNA]</scope>
</reference>
<keyword evidence="2" id="KW-0175">Coiled coil</keyword>
<dbReference type="InterPro" id="IPR027417">
    <property type="entry name" value="P-loop_NTPase"/>
</dbReference>
<dbReference type="InterPro" id="IPR058641">
    <property type="entry name" value="GVIN1_dom"/>
</dbReference>
<dbReference type="Pfam" id="PF25496">
    <property type="entry name" value="URGCP"/>
    <property type="match status" value="1"/>
</dbReference>
<dbReference type="Ensembl" id="ENSCMIT00000029031.1">
    <property type="protein sequence ID" value="ENSCMIP00000028576.1"/>
    <property type="gene ID" value="ENSCMIG00000012398.1"/>
</dbReference>
<dbReference type="OMA" id="DWEWELR"/>
<dbReference type="Gene3D" id="3.40.50.300">
    <property type="entry name" value="P-loop containing nucleotide triphosphate hydrolases"/>
    <property type="match status" value="1"/>
</dbReference>
<dbReference type="InterPro" id="IPR052986">
    <property type="entry name" value="VLIG_GTPase"/>
</dbReference>
<sequence length="1567" mass="181287">MLTDLGLHDYYPRKLSLRQMRGISADKLKDIKPTGPEGIPWHFLQRVLMANSTARNPDWPLIQQLENRLDVDEDFADFFEDKKRQVTGINPLDVTVATFLCADHFLRQELMLKMSLCQFALPFLLPDGDTAIFLLWAMRSIVKQWRPQSLVGNCGFVEDNIVTSALPTFSFIRLGRCTVSKSKILNLTLSRSEQQQNFFLHSQMEYSDQPREMSDGLVEICWYLPCGKVNLDILPEACAFINLRGEGKAHQKQARFLAKVSNALFVFIDVVGEEEREFLTSLTPSPTQFFLITNSSGNEQKVTPQQMRELFKSLNLQSHQLLVRKDKNDAQFVEILRSKIKSLLTLGEVGQRELEEMAIVARESGICIDEDEPEINRGKQLANNILIDIHSRDIAEYKQTALPFQGKLWQEWSKAEKEKCRMKHCQNKPMELYGHELNQKQNQIRKIQSEKNVSEEMKQFIAALKKTSEAEQGFFMQWLKLGLDRKSRQIISKLRVQSKTLHKNSKESSTELNELDQKIADSSLGLEHFMRELSQIYEICATLGKERISENTLSMLPGVAADLMLGGFPLELIDGDVSNIPMQWVTAVLKGVTRRVGNDCRIFVLTVLGVQSTGKSTLLNTMFGLQFAVSSGRCTRGAYMQLIKLTGGLETELGSDFILVIDTEGLKAPELAILGDSYEHDNELATLVIGLSDVTLVNMSMENSTEMKDILQIVVHSFIRMRATGKKPICQFVHQNVAGVSAHDQTLRDRQKLLKQLDEMTEAAARMEKLQRVTFCDVLDYDTDRNNWYIPGLWHGVPPMAAVNTGYSEHVFELKKSLFTCFSNCNKKQKALTIPNFIKWMSGLWDQIKHENFIFSFQNSLVAEAYSQLSRNYSAWDLEIRTFAHTWTIETENRIKNTNTEEFPHQSLTLEITTKMEEKKNEILNKLEEYYESRDHNVHLMESYREQFRISIQSLCSQLQNESTQKCEEVIRRREALDKVDKIWDEYNKQIEDEVMILLQYCKKDGKEMDDCKLEEEFKRMWQRTLEKLNYRPSKETNIEADVENLLRKNMPTQGKVISEALRGKVLSKLGLHMFDVKKKHIDQKIGINMLVGFIVETSEVKKARLLSKCLEEECKEDIDSITKKDVDYDSKYCVDILWNLDKNIENNSEPEFKMSEIYKAEFKLHMCGYAAQKFKVMHNVFVNKHNPWKRMENMENQYFELFKQIYTKQDMTEKGAERFAKNCFIPAVREAILNCLGHRIVLDMKKNDSSGEYSNRNSFTVALLVHLKQQDKFDQYLNYINHFKSFANNWLRGQVINYCNTKTNGDTKFIHLAKVHLKEITNEAKEIVREAIAQNVSGEARSFLDLFVDKLKAKLAMPKDSLKLVVFQPASKAGNFAKMVLPHIQEAETSLLQELTTWNVNAMIEQLPVKPHEEILKKLISCNKKCPFCQVCCEIETLGNHQHFSNQHRPTGLNRHRWSNNKHLVMDICTASVASNCKFRNSDTNEQWVKYEDYCTVNDYYKSWIIQKSPSAEAASYWKKVFHIFNQDFAKHYNAEPADITDAWNIPWDRVKDDLNKTYYVSLKFL</sequence>
<reference evidence="5" key="2">
    <citation type="journal article" date="2007" name="PLoS Biol.">
        <title>Survey sequencing and comparative analysis of the elephant shark (Callorhinchus milii) genome.</title>
        <authorList>
            <person name="Venkatesh B."/>
            <person name="Kirkness E.F."/>
            <person name="Loh Y.H."/>
            <person name="Halpern A.L."/>
            <person name="Lee A.P."/>
            <person name="Johnson J."/>
            <person name="Dandona N."/>
            <person name="Viswanathan L.D."/>
            <person name="Tay A."/>
            <person name="Venter J.C."/>
            <person name="Strausberg R.L."/>
            <person name="Brenner S."/>
        </authorList>
    </citation>
    <scope>NUCLEOTIDE SEQUENCE [LARGE SCALE GENOMIC DNA]</scope>
</reference>
<feature type="domain" description="VLIG-type G" evidence="3">
    <location>
        <begin position="599"/>
        <end position="842"/>
    </location>
</feature>
<dbReference type="InterPro" id="IPR030383">
    <property type="entry name" value="G_VLIG_dom"/>
</dbReference>
<evidence type="ECO:0000256" key="1">
    <source>
        <dbReference type="ARBA" id="ARBA00006828"/>
    </source>
</evidence>
<dbReference type="InterPro" id="IPR057365">
    <property type="entry name" value="URGCP"/>
</dbReference>
<accession>A0A4W3IM27</accession>
<organism evidence="4 5">
    <name type="scientific">Callorhinchus milii</name>
    <name type="common">Ghost shark</name>
    <dbReference type="NCBI Taxonomy" id="7868"/>
    <lineage>
        <taxon>Eukaryota</taxon>
        <taxon>Metazoa</taxon>
        <taxon>Chordata</taxon>
        <taxon>Craniata</taxon>
        <taxon>Vertebrata</taxon>
        <taxon>Chondrichthyes</taxon>
        <taxon>Holocephali</taxon>
        <taxon>Chimaeriformes</taxon>
        <taxon>Callorhinchidae</taxon>
        <taxon>Callorhinchus</taxon>
    </lineage>
</organism>
<reference evidence="5" key="3">
    <citation type="journal article" date="2014" name="Nature">
        <title>Elephant shark genome provides unique insights into gnathostome evolution.</title>
        <authorList>
            <consortium name="International Elephant Shark Genome Sequencing Consortium"/>
            <person name="Venkatesh B."/>
            <person name="Lee A.P."/>
            <person name="Ravi V."/>
            <person name="Maurya A.K."/>
            <person name="Lian M.M."/>
            <person name="Swann J.B."/>
            <person name="Ohta Y."/>
            <person name="Flajnik M.F."/>
            <person name="Sutoh Y."/>
            <person name="Kasahara M."/>
            <person name="Hoon S."/>
            <person name="Gangu V."/>
            <person name="Roy S.W."/>
            <person name="Irimia M."/>
            <person name="Korzh V."/>
            <person name="Kondrychyn I."/>
            <person name="Lim Z.W."/>
            <person name="Tay B.H."/>
            <person name="Tohari S."/>
            <person name="Kong K.W."/>
            <person name="Ho S."/>
            <person name="Lorente-Galdos B."/>
            <person name="Quilez J."/>
            <person name="Marques-Bonet T."/>
            <person name="Raney B.J."/>
            <person name="Ingham P.W."/>
            <person name="Tay A."/>
            <person name="Hillier L.W."/>
            <person name="Minx P."/>
            <person name="Boehm T."/>
            <person name="Wilson R.K."/>
            <person name="Brenner S."/>
            <person name="Warren W.C."/>
        </authorList>
    </citation>
    <scope>NUCLEOTIDE SEQUENCE [LARGE SCALE GENOMIC DNA]</scope>
</reference>
<dbReference type="PANTHER" id="PTHR14819:SF9">
    <property type="entry name" value="UP-REGULATOR OF CELL PROLIFERATION-LIKE"/>
    <property type="match status" value="1"/>
</dbReference>
<dbReference type="GO" id="GO:0005525">
    <property type="term" value="F:GTP binding"/>
    <property type="evidence" value="ECO:0007669"/>
    <property type="project" value="InterPro"/>
</dbReference>
<feature type="coiled-coil region" evidence="2">
    <location>
        <begin position="430"/>
        <end position="457"/>
    </location>
</feature>
<keyword evidence="5" id="KW-1185">Reference proteome</keyword>
<comment type="similarity">
    <text evidence="1">Belongs to the TRAFAC class dynamin-like GTPase superfamily. Very large inducible GTPase (VLIG) family.</text>
</comment>
<dbReference type="PANTHER" id="PTHR14819">
    <property type="entry name" value="GTP-BINDING"/>
    <property type="match status" value="1"/>
</dbReference>
<dbReference type="SUPFAM" id="SSF52540">
    <property type="entry name" value="P-loop containing nucleoside triphosphate hydrolases"/>
    <property type="match status" value="1"/>
</dbReference>
<proteinExistence type="inferred from homology"/>
<evidence type="ECO:0000313" key="4">
    <source>
        <dbReference type="Ensembl" id="ENSCMIP00000028576.1"/>
    </source>
</evidence>
<dbReference type="Proteomes" id="UP000314986">
    <property type="component" value="Unassembled WGS sequence"/>
</dbReference>
<reference evidence="4" key="5">
    <citation type="submission" date="2025-09" db="UniProtKB">
        <authorList>
            <consortium name="Ensembl"/>
        </authorList>
    </citation>
    <scope>IDENTIFICATION</scope>
</reference>
<dbReference type="Pfam" id="PF25683">
    <property type="entry name" value="URGCP_GTPase"/>
    <property type="match status" value="1"/>
</dbReference>
<evidence type="ECO:0000259" key="3">
    <source>
        <dbReference type="PROSITE" id="PS51717"/>
    </source>
</evidence>
<feature type="coiled-coil region" evidence="2">
    <location>
        <begin position="743"/>
        <end position="773"/>
    </location>
</feature>
<dbReference type="PROSITE" id="PS51717">
    <property type="entry name" value="G_VLIG"/>
    <property type="match status" value="1"/>
</dbReference>
<reference evidence="4" key="4">
    <citation type="submission" date="2025-08" db="UniProtKB">
        <authorList>
            <consortium name="Ensembl"/>
        </authorList>
    </citation>
    <scope>IDENTIFICATION</scope>
</reference>
<evidence type="ECO:0000313" key="5">
    <source>
        <dbReference type="Proteomes" id="UP000314986"/>
    </source>
</evidence>